<evidence type="ECO:0000256" key="1">
    <source>
        <dbReference type="SAM" id="Phobius"/>
    </source>
</evidence>
<dbReference type="AlphaFoldDB" id="A0A533I1N0"/>
<evidence type="ECO:0000313" key="2">
    <source>
        <dbReference type="EMBL" id="TKW64665.1"/>
    </source>
</evidence>
<sequence>MKLYAILLVLFSIVQGGLAYADRWLDGPMGAATSVGWGLLLTGWILLGLGLLLGIDRRKGGHGDA</sequence>
<keyword evidence="1" id="KW-0472">Membrane</keyword>
<dbReference type="Proteomes" id="UP000315344">
    <property type="component" value="Unassembled WGS sequence"/>
</dbReference>
<organism evidence="2 3">
    <name type="scientific">Paracoccus denitrificans</name>
    <dbReference type="NCBI Taxonomy" id="266"/>
    <lineage>
        <taxon>Bacteria</taxon>
        <taxon>Pseudomonadati</taxon>
        <taxon>Pseudomonadota</taxon>
        <taxon>Alphaproteobacteria</taxon>
        <taxon>Rhodobacterales</taxon>
        <taxon>Paracoccaceae</taxon>
        <taxon>Paracoccus</taxon>
    </lineage>
</organism>
<comment type="caution">
    <text evidence="2">The sequence shown here is derived from an EMBL/GenBank/DDBJ whole genome shotgun (WGS) entry which is preliminary data.</text>
</comment>
<proteinExistence type="predicted"/>
<name>A0A533I1N0_PARDE</name>
<protein>
    <submittedName>
        <fullName evidence="2">Uncharacterized protein</fullName>
    </submittedName>
</protein>
<accession>A0A533I1N0</accession>
<dbReference type="EMBL" id="VAFL01000022">
    <property type="protein sequence ID" value="TKW64665.1"/>
    <property type="molecule type" value="Genomic_DNA"/>
</dbReference>
<feature type="transmembrane region" description="Helical" evidence="1">
    <location>
        <begin position="35"/>
        <end position="55"/>
    </location>
</feature>
<gene>
    <name evidence="2" type="ORF">DI616_18155</name>
</gene>
<keyword evidence="1" id="KW-1133">Transmembrane helix</keyword>
<keyword evidence="1" id="KW-0812">Transmembrane</keyword>
<evidence type="ECO:0000313" key="3">
    <source>
        <dbReference type="Proteomes" id="UP000315344"/>
    </source>
</evidence>
<reference evidence="2 3" key="1">
    <citation type="journal article" date="2017" name="Nat. Commun.">
        <title>In situ click chemistry generation of cyclooxygenase-2 inhibitors.</title>
        <authorList>
            <person name="Bhardwaj A."/>
            <person name="Kaur J."/>
            <person name="Wuest M."/>
            <person name="Wuest F."/>
        </authorList>
    </citation>
    <scope>NUCLEOTIDE SEQUENCE [LARGE SCALE GENOMIC DNA]</scope>
    <source>
        <strain evidence="2">S2_012_000_R3_94</strain>
    </source>
</reference>